<evidence type="ECO:0000256" key="5">
    <source>
        <dbReference type="ARBA" id="ARBA00023163"/>
    </source>
</evidence>
<dbReference type="InterPro" id="IPR036388">
    <property type="entry name" value="WH-like_DNA-bd_sf"/>
</dbReference>
<dbReference type="EMBL" id="PNQX01000002">
    <property type="protein sequence ID" value="PMQ19823.1"/>
    <property type="molecule type" value="Genomic_DNA"/>
</dbReference>
<name>A0A2N7S139_9MICC</name>
<dbReference type="Pfam" id="PF00126">
    <property type="entry name" value="HTH_1"/>
    <property type="match status" value="1"/>
</dbReference>
<reference evidence="7 8" key="1">
    <citation type="journal article" date="2017" name="Elife">
        <title>Extensive horizontal gene transfer in cheese-associated bacteria.</title>
        <authorList>
            <person name="Bonham K.S."/>
            <person name="Wolfe B.E."/>
            <person name="Dutton R.J."/>
        </authorList>
    </citation>
    <scope>NUCLEOTIDE SEQUENCE [LARGE SCALE GENOMIC DNA]</scope>
    <source>
        <strain evidence="7 8">JB182</strain>
    </source>
</reference>
<dbReference type="InterPro" id="IPR050176">
    <property type="entry name" value="LTTR"/>
</dbReference>
<keyword evidence="3 7" id="KW-0238">DNA-binding</keyword>
<evidence type="ECO:0000313" key="7">
    <source>
        <dbReference type="EMBL" id="PMQ19823.1"/>
    </source>
</evidence>
<dbReference type="Pfam" id="PF03466">
    <property type="entry name" value="LysR_substrate"/>
    <property type="match status" value="1"/>
</dbReference>
<dbReference type="SUPFAM" id="SSF46785">
    <property type="entry name" value="Winged helix' DNA-binding domain"/>
    <property type="match status" value="1"/>
</dbReference>
<dbReference type="InterPro" id="IPR000847">
    <property type="entry name" value="LysR_HTH_N"/>
</dbReference>
<accession>A0A2N7S139</accession>
<evidence type="ECO:0000313" key="8">
    <source>
        <dbReference type="Proteomes" id="UP000235739"/>
    </source>
</evidence>
<evidence type="ECO:0000256" key="3">
    <source>
        <dbReference type="ARBA" id="ARBA00023125"/>
    </source>
</evidence>
<evidence type="ECO:0000259" key="6">
    <source>
        <dbReference type="PROSITE" id="PS50931"/>
    </source>
</evidence>
<dbReference type="PANTHER" id="PTHR30579">
    <property type="entry name" value="TRANSCRIPTIONAL REGULATOR"/>
    <property type="match status" value="1"/>
</dbReference>
<organism evidence="7 8">
    <name type="scientific">Glutamicibacter arilaitensis</name>
    <dbReference type="NCBI Taxonomy" id="256701"/>
    <lineage>
        <taxon>Bacteria</taxon>
        <taxon>Bacillati</taxon>
        <taxon>Actinomycetota</taxon>
        <taxon>Actinomycetes</taxon>
        <taxon>Micrococcales</taxon>
        <taxon>Micrococcaceae</taxon>
        <taxon>Glutamicibacter</taxon>
    </lineage>
</organism>
<feature type="domain" description="HTH lysR-type" evidence="6">
    <location>
        <begin position="8"/>
        <end position="64"/>
    </location>
</feature>
<evidence type="ECO:0000256" key="4">
    <source>
        <dbReference type="ARBA" id="ARBA00023159"/>
    </source>
</evidence>
<protein>
    <submittedName>
        <fullName evidence="7">ArgP/LysG family DNA-binding transcriptional regulator</fullName>
    </submittedName>
</protein>
<dbReference type="Gene3D" id="3.40.190.290">
    <property type="match status" value="1"/>
</dbReference>
<sequence>MRVPYVNLDVEHLETLLAVVDAGSFDDASIDLGVTASAVSQRIKALENRLGAILLVRSRPVVPTDQGTRVLRYARQMSLLRAEFSAEVASEQPIAVAVGVNADSLSTWFAPVFAELAKYEDLSCEFVRTDENRGLELLRTARVSAVVTNAVDTIQGCTSHKLGTMRYRAAAKSAFAQRYVPTGTAAELVHAPMVVYDREDPLQYDMLKQVAGAEARPAAQVHYVPDSMQFVAAIEAGMGWGMVPELQLLKASDLRVLDEQWFIDVPLYFQRWSVDSKILGCIGDILVTAARDHGLHLLA</sequence>
<keyword evidence="4" id="KW-0010">Activator</keyword>
<evidence type="ECO:0000256" key="2">
    <source>
        <dbReference type="ARBA" id="ARBA00023015"/>
    </source>
</evidence>
<dbReference type="SUPFAM" id="SSF53850">
    <property type="entry name" value="Periplasmic binding protein-like II"/>
    <property type="match status" value="1"/>
</dbReference>
<dbReference type="InterPro" id="IPR005119">
    <property type="entry name" value="LysR_subst-bd"/>
</dbReference>
<dbReference type="Proteomes" id="UP000235739">
    <property type="component" value="Unassembled WGS sequence"/>
</dbReference>
<keyword evidence="5" id="KW-0804">Transcription</keyword>
<dbReference type="InterPro" id="IPR036390">
    <property type="entry name" value="WH_DNA-bd_sf"/>
</dbReference>
<dbReference type="NCBIfam" id="NF002964">
    <property type="entry name" value="PRK03635.1"/>
    <property type="match status" value="1"/>
</dbReference>
<keyword evidence="2" id="KW-0805">Transcription regulation</keyword>
<dbReference type="NCBIfam" id="TIGR03298">
    <property type="entry name" value="argP"/>
    <property type="match status" value="1"/>
</dbReference>
<evidence type="ECO:0000256" key="1">
    <source>
        <dbReference type="ARBA" id="ARBA00009437"/>
    </source>
</evidence>
<dbReference type="GO" id="GO:0003677">
    <property type="term" value="F:DNA binding"/>
    <property type="evidence" value="ECO:0007669"/>
    <property type="project" value="UniProtKB-KW"/>
</dbReference>
<dbReference type="Gene3D" id="1.10.10.10">
    <property type="entry name" value="Winged helix-like DNA-binding domain superfamily/Winged helix DNA-binding domain"/>
    <property type="match status" value="1"/>
</dbReference>
<dbReference type="InterPro" id="IPR017685">
    <property type="entry name" value="ArgP"/>
</dbReference>
<comment type="similarity">
    <text evidence="1">Belongs to the LysR transcriptional regulatory family.</text>
</comment>
<dbReference type="GO" id="GO:0003700">
    <property type="term" value="F:DNA-binding transcription factor activity"/>
    <property type="evidence" value="ECO:0007669"/>
    <property type="project" value="InterPro"/>
</dbReference>
<comment type="caution">
    <text evidence="7">The sequence shown here is derived from an EMBL/GenBank/DDBJ whole genome shotgun (WGS) entry which is preliminary data.</text>
</comment>
<dbReference type="AlphaFoldDB" id="A0A2N7S139"/>
<dbReference type="PANTHER" id="PTHR30579:SF2">
    <property type="entry name" value="HTH-TYPE TRANSCRIPTIONAL REGULATOR ARGP"/>
    <property type="match status" value="1"/>
</dbReference>
<proteinExistence type="inferred from homology"/>
<gene>
    <name evidence="7" type="ORF">CIK84_14410</name>
</gene>
<dbReference type="PROSITE" id="PS50931">
    <property type="entry name" value="HTH_LYSR"/>
    <property type="match status" value="1"/>
</dbReference>